<sequence>MALRVELVPPSDEQLHGLPEATKKELIETLLVLMEEPRHPDLVAPSDDPRRLRAPFGDFGIVEFQPREEIGALIVHRVIWAD</sequence>
<proteinExistence type="predicted"/>
<dbReference type="Proteomes" id="UP001501822">
    <property type="component" value="Unassembled WGS sequence"/>
</dbReference>
<evidence type="ECO:0000313" key="2">
    <source>
        <dbReference type="Proteomes" id="UP001501822"/>
    </source>
</evidence>
<evidence type="ECO:0000313" key="1">
    <source>
        <dbReference type="EMBL" id="GAA0326968.1"/>
    </source>
</evidence>
<dbReference type="RefSeq" id="WP_252800671.1">
    <property type="nucleotide sequence ID" value="NZ_BAAABM010000009.1"/>
</dbReference>
<reference evidence="2" key="1">
    <citation type="journal article" date="2019" name="Int. J. Syst. Evol. Microbiol.">
        <title>The Global Catalogue of Microorganisms (GCM) 10K type strain sequencing project: providing services to taxonomists for standard genome sequencing and annotation.</title>
        <authorList>
            <consortium name="The Broad Institute Genomics Platform"/>
            <consortium name="The Broad Institute Genome Sequencing Center for Infectious Disease"/>
            <person name="Wu L."/>
            <person name="Ma J."/>
        </authorList>
    </citation>
    <scope>NUCLEOTIDE SEQUENCE [LARGE SCALE GENOMIC DNA]</scope>
    <source>
        <strain evidence="2">JCM 3146</strain>
    </source>
</reference>
<dbReference type="EMBL" id="BAAABM010000009">
    <property type="protein sequence ID" value="GAA0326968.1"/>
    <property type="molecule type" value="Genomic_DNA"/>
</dbReference>
<organism evidence="1 2">
    <name type="scientific">Actinoallomurus spadix</name>
    <dbReference type="NCBI Taxonomy" id="79912"/>
    <lineage>
        <taxon>Bacteria</taxon>
        <taxon>Bacillati</taxon>
        <taxon>Actinomycetota</taxon>
        <taxon>Actinomycetes</taxon>
        <taxon>Streptosporangiales</taxon>
        <taxon>Thermomonosporaceae</taxon>
        <taxon>Actinoallomurus</taxon>
    </lineage>
</organism>
<keyword evidence="2" id="KW-1185">Reference proteome</keyword>
<name>A0ABP3FYP9_9ACTN</name>
<accession>A0ABP3FYP9</accession>
<gene>
    <name evidence="1" type="ORF">GCM10010151_16170</name>
</gene>
<protein>
    <submittedName>
        <fullName evidence="1">Uncharacterized protein</fullName>
    </submittedName>
</protein>
<comment type="caution">
    <text evidence="1">The sequence shown here is derived from an EMBL/GenBank/DDBJ whole genome shotgun (WGS) entry which is preliminary data.</text>
</comment>